<organism evidence="3 4">
    <name type="scientific">Aliarcobacter cryaerophilus</name>
    <dbReference type="NCBI Taxonomy" id="28198"/>
    <lineage>
        <taxon>Bacteria</taxon>
        <taxon>Pseudomonadati</taxon>
        <taxon>Campylobacterota</taxon>
        <taxon>Epsilonproteobacteria</taxon>
        <taxon>Campylobacterales</taxon>
        <taxon>Arcobacteraceae</taxon>
        <taxon>Aliarcobacter</taxon>
    </lineage>
</organism>
<evidence type="ECO:0000313" key="4">
    <source>
        <dbReference type="Proteomes" id="UP000515842"/>
    </source>
</evidence>
<dbReference type="InterPro" id="IPR023346">
    <property type="entry name" value="Lysozyme-like_dom_sf"/>
</dbReference>
<name>A0A7G9LR43_9BACT</name>
<dbReference type="Gene3D" id="1.10.530.10">
    <property type="match status" value="1"/>
</dbReference>
<dbReference type="Pfam" id="PF01464">
    <property type="entry name" value="SLT"/>
    <property type="match status" value="1"/>
</dbReference>
<dbReference type="RefSeq" id="WP_187475172.1">
    <property type="nucleotide sequence ID" value="NZ_CP060693.1"/>
</dbReference>
<comment type="similarity">
    <text evidence="1">Belongs to the transglycosylase Slt family.</text>
</comment>
<reference evidence="3 4" key="1">
    <citation type="journal article" date="2020" name="Front. Microbiol.">
        <title>Genomic Analysis and Antimicrobial Resistance of Aliarcobacter cryaerophilus Strains From German Water Poultry.</title>
        <authorList>
            <person name="Muller E."/>
            <person name="Hotzel H."/>
            <person name="Ahlers C."/>
            <person name="Hanel I."/>
            <person name="Tomaso H."/>
            <person name="Abdel-Glil M.Y."/>
        </authorList>
    </citation>
    <scope>NUCLEOTIDE SEQUENCE [LARGE SCALE GENOMIC DNA]</scope>
    <source>
        <strain evidence="3 4">16CS1285-4</strain>
    </source>
</reference>
<evidence type="ECO:0000313" key="3">
    <source>
        <dbReference type="EMBL" id="QNM91092.1"/>
    </source>
</evidence>
<dbReference type="CDD" id="cd13401">
    <property type="entry name" value="Slt70-like"/>
    <property type="match status" value="1"/>
</dbReference>
<evidence type="ECO:0000259" key="2">
    <source>
        <dbReference type="Pfam" id="PF01464"/>
    </source>
</evidence>
<gene>
    <name evidence="3" type="ORF">HOO34_05145</name>
</gene>
<dbReference type="SUPFAM" id="SSF53955">
    <property type="entry name" value="Lysozyme-like"/>
    <property type="match status" value="1"/>
</dbReference>
<feature type="domain" description="Transglycosylase SLT" evidence="2">
    <location>
        <begin position="200"/>
        <end position="302"/>
    </location>
</feature>
<proteinExistence type="inferred from homology"/>
<protein>
    <submittedName>
        <fullName evidence="3">Lytic transglycosylase domain-containing protein</fullName>
    </submittedName>
</protein>
<accession>A0A7G9LR43</accession>
<dbReference type="EMBL" id="CP060693">
    <property type="protein sequence ID" value="QNM91092.1"/>
    <property type="molecule type" value="Genomic_DNA"/>
</dbReference>
<dbReference type="AlphaFoldDB" id="A0A7G9LR43"/>
<dbReference type="InterPro" id="IPR008258">
    <property type="entry name" value="Transglycosylase_SLT_dom_1"/>
</dbReference>
<dbReference type="Proteomes" id="UP000515842">
    <property type="component" value="Chromosome"/>
</dbReference>
<dbReference type="PANTHER" id="PTHR37423">
    <property type="entry name" value="SOLUBLE LYTIC MUREIN TRANSGLYCOSYLASE-RELATED"/>
    <property type="match status" value="1"/>
</dbReference>
<evidence type="ECO:0000256" key="1">
    <source>
        <dbReference type="ARBA" id="ARBA00007734"/>
    </source>
</evidence>
<sequence length="355" mass="41866">MHKDFEKFLRTVVYDKKLKNIQKSLDNLKTEKMLTTNLQFLLGINAVNHRKLESAKQFFQNSYDIALLRGDKDRAIFWLYLLSKNTIYLEELAKSFEANIYSLYAKELLNITPDNLVFKIDMQIKPSSYDIYDAFSWLEVTEDSKKSLDDAKMEKYSNLFTKKSMEPHLAFILERYNRFRNQYFITPYEDLLENYGIYKKVLIYSIAKQESRFIPSSISFSSAMGIMQIMPFLSKDIASKLGDDYNIYDQFLPEKNIQYASFHLDSLIKQFDSNPLFIAYAYNGGAGYARSQLQKGLFKDKSEFEPFLSMEMISYNETREYGKKVLANFYIYNNYLNSENKISLSSIFQNLVWHH</sequence>
<dbReference type="PANTHER" id="PTHR37423:SF2">
    <property type="entry name" value="MEMBRANE-BOUND LYTIC MUREIN TRANSGLYCOSYLASE C"/>
    <property type="match status" value="1"/>
</dbReference>